<evidence type="ECO:0000313" key="4">
    <source>
        <dbReference type="Proteomes" id="UP000654075"/>
    </source>
</evidence>
<dbReference type="EMBL" id="CAJNNV010027601">
    <property type="protein sequence ID" value="CAE8620897.1"/>
    <property type="molecule type" value="Genomic_DNA"/>
</dbReference>
<keyword evidence="4" id="KW-1185">Reference proteome</keyword>
<feature type="region of interest" description="Disordered" evidence="2">
    <location>
        <begin position="1"/>
        <end position="21"/>
    </location>
</feature>
<comment type="caution">
    <text evidence="3">The sequence shown here is derived from an EMBL/GenBank/DDBJ whole genome shotgun (WGS) entry which is preliminary data.</text>
</comment>
<gene>
    <name evidence="3" type="ORF">PGLA1383_LOCUS38421</name>
</gene>
<keyword evidence="1" id="KW-0175">Coiled coil</keyword>
<feature type="region of interest" description="Disordered" evidence="2">
    <location>
        <begin position="322"/>
        <end position="352"/>
    </location>
</feature>
<sequence length="352" mass="37371">MSHSRAEGVGPRAAGLPTPDSISLQKEGFVKSLEGQLRQGVEVLGATHKKKTDHLLTNANEQRQKYDVMLDQQVKQQEMLLSQQYNQQLAMLKAAAQQQLNELEHQAAALIADWEWKQENAEVAQELRAPAWNAEAQRQMGMQMQSNLLQAASQPRMLVKSPSWLEIQPGMRLGVTMGAHGGGSMMVPSGMTVTGHMTVPAPGGFGGSVKIPAGVFAAPPAPVARYDLPPTLAACSSDMAGRMQQVRSPVPGSLRAPVMYSPSMPSPSLSRHSSEAVLPSEGPAYAMAAAVAASLANGSRASSYAPPASAPRVAISRRSEVRGNAYTYAPPSSATASTRRLAYAPPSPQAGW</sequence>
<reference evidence="3" key="1">
    <citation type="submission" date="2021-02" db="EMBL/GenBank/DDBJ databases">
        <authorList>
            <person name="Dougan E. K."/>
            <person name="Rhodes N."/>
            <person name="Thang M."/>
            <person name="Chan C."/>
        </authorList>
    </citation>
    <scope>NUCLEOTIDE SEQUENCE</scope>
</reference>
<dbReference type="Proteomes" id="UP000654075">
    <property type="component" value="Unassembled WGS sequence"/>
</dbReference>
<dbReference type="AlphaFoldDB" id="A0A813G2Y6"/>
<organism evidence="3 4">
    <name type="scientific">Polarella glacialis</name>
    <name type="common">Dinoflagellate</name>
    <dbReference type="NCBI Taxonomy" id="89957"/>
    <lineage>
        <taxon>Eukaryota</taxon>
        <taxon>Sar</taxon>
        <taxon>Alveolata</taxon>
        <taxon>Dinophyceae</taxon>
        <taxon>Suessiales</taxon>
        <taxon>Suessiaceae</taxon>
        <taxon>Polarella</taxon>
    </lineage>
</organism>
<evidence type="ECO:0000256" key="1">
    <source>
        <dbReference type="SAM" id="Coils"/>
    </source>
</evidence>
<accession>A0A813G2Y6</accession>
<proteinExistence type="predicted"/>
<feature type="coiled-coil region" evidence="1">
    <location>
        <begin position="82"/>
        <end position="113"/>
    </location>
</feature>
<evidence type="ECO:0000256" key="2">
    <source>
        <dbReference type="SAM" id="MobiDB-lite"/>
    </source>
</evidence>
<protein>
    <submittedName>
        <fullName evidence="3">Uncharacterized protein</fullName>
    </submittedName>
</protein>
<evidence type="ECO:0000313" key="3">
    <source>
        <dbReference type="EMBL" id="CAE8620897.1"/>
    </source>
</evidence>
<name>A0A813G2Y6_POLGL</name>